<accession>A0A9P0GCL3</accession>
<dbReference type="PANTHER" id="PTHR46704:SF9">
    <property type="entry name" value="BHLH DOMAIN-CONTAINING PROTEIN"/>
    <property type="match status" value="1"/>
</dbReference>
<protein>
    <submittedName>
        <fullName evidence="1">Uncharacterized protein</fullName>
    </submittedName>
</protein>
<organism evidence="1 2">
    <name type="scientific">Psylliodes chrysocephalus</name>
    <dbReference type="NCBI Taxonomy" id="3402493"/>
    <lineage>
        <taxon>Eukaryota</taxon>
        <taxon>Metazoa</taxon>
        <taxon>Ecdysozoa</taxon>
        <taxon>Arthropoda</taxon>
        <taxon>Hexapoda</taxon>
        <taxon>Insecta</taxon>
        <taxon>Pterygota</taxon>
        <taxon>Neoptera</taxon>
        <taxon>Endopterygota</taxon>
        <taxon>Coleoptera</taxon>
        <taxon>Polyphaga</taxon>
        <taxon>Cucujiformia</taxon>
        <taxon>Chrysomeloidea</taxon>
        <taxon>Chrysomelidae</taxon>
        <taxon>Galerucinae</taxon>
        <taxon>Alticini</taxon>
        <taxon>Psylliodes</taxon>
    </lineage>
</organism>
<proteinExistence type="predicted"/>
<dbReference type="AlphaFoldDB" id="A0A9P0GCL3"/>
<reference evidence="1" key="1">
    <citation type="submission" date="2022-01" db="EMBL/GenBank/DDBJ databases">
        <authorList>
            <person name="King R."/>
        </authorList>
    </citation>
    <scope>NUCLEOTIDE SEQUENCE</scope>
</reference>
<keyword evidence="2" id="KW-1185">Reference proteome</keyword>
<evidence type="ECO:0000313" key="2">
    <source>
        <dbReference type="Proteomes" id="UP001153636"/>
    </source>
</evidence>
<dbReference type="PANTHER" id="PTHR46704">
    <property type="entry name" value="CXC DOMAIN-CONTAINING PROTEIN-RELATED"/>
    <property type="match status" value="1"/>
</dbReference>
<name>A0A9P0GCL3_9CUCU</name>
<sequence>MITQFKTSRINIIFDQYFTPSIKDCERTRRDESVSPVSIGPNQIRLQNFTAQPKNIQFKEPLVNFFINHWSTDDMAPLIGNKTIYLSLNECYCYRVEDNKVIMTKDDLLSCEEHEEADSRIIYHICQINFEADVVIRCSDILLILPGNMDHLSASLKLWITMGVVNHQRYVNINHMYNILGNTISKALPGFHAMTGCNYIPAFFRKGKLKPFKLLIKSVYYQLAFQNLATDDEEILKDAFVTLEKFVCHMYGIRNNSNVNDVRFHLFSTTYQSKNFNDNFEKKFKNFDPSSLPPCKVELQQHLLRVRYVTVLEKCLLKIPHVVITTSLRLDNERQQI</sequence>
<dbReference type="EMBL" id="OV651817">
    <property type="protein sequence ID" value="CAH1110719.1"/>
    <property type="molecule type" value="Genomic_DNA"/>
</dbReference>
<dbReference type="OrthoDB" id="6737911at2759"/>
<gene>
    <name evidence="1" type="ORF">PSYICH_LOCUS11731</name>
</gene>
<dbReference type="Proteomes" id="UP001153636">
    <property type="component" value="Chromosome 5"/>
</dbReference>
<evidence type="ECO:0000313" key="1">
    <source>
        <dbReference type="EMBL" id="CAH1110719.1"/>
    </source>
</evidence>